<feature type="region of interest" description="Disordered" evidence="2">
    <location>
        <begin position="2150"/>
        <end position="2207"/>
    </location>
</feature>
<gene>
    <name evidence="8" type="primary">LOC409177</name>
</gene>
<feature type="compositionally biased region" description="Low complexity" evidence="2">
    <location>
        <begin position="426"/>
        <end position="437"/>
    </location>
</feature>
<dbReference type="GeneID" id="409177"/>
<dbReference type="GO" id="GO:0016301">
    <property type="term" value="F:kinase activity"/>
    <property type="evidence" value="ECO:0007669"/>
    <property type="project" value="UniProtKB-KW"/>
</dbReference>
<keyword evidence="7" id="KW-1185">Reference proteome</keyword>
<feature type="region of interest" description="Disordered" evidence="2">
    <location>
        <begin position="1924"/>
        <end position="1949"/>
    </location>
</feature>
<dbReference type="SMART" id="SM00248">
    <property type="entry name" value="ANK"/>
    <property type="match status" value="11"/>
</dbReference>
<evidence type="ECO:0000313" key="7">
    <source>
        <dbReference type="Proteomes" id="UP000005203"/>
    </source>
</evidence>
<dbReference type="InterPro" id="IPR002110">
    <property type="entry name" value="Ankyrin_rpt"/>
</dbReference>
<dbReference type="Pfam" id="PF07693">
    <property type="entry name" value="KAP_NTPase"/>
    <property type="match status" value="1"/>
</dbReference>
<feature type="compositionally biased region" description="Basic residues" evidence="2">
    <location>
        <begin position="556"/>
        <end position="565"/>
    </location>
</feature>
<feature type="domain" description="Kinase D-interacting substrate of 220 kDa-like SAM" evidence="5">
    <location>
        <begin position="1812"/>
        <end position="1894"/>
    </location>
</feature>
<evidence type="ECO:0000259" key="5">
    <source>
        <dbReference type="Pfam" id="PF23307"/>
    </source>
</evidence>
<dbReference type="GO" id="GO:0019887">
    <property type="term" value="F:protein kinase regulator activity"/>
    <property type="evidence" value="ECO:0007669"/>
    <property type="project" value="TreeGrafter"/>
</dbReference>
<evidence type="ECO:0000313" key="6">
    <source>
        <dbReference type="EnsemblMetazoa" id="XP_026300943"/>
    </source>
</evidence>
<feature type="compositionally biased region" description="Basic and acidic residues" evidence="2">
    <location>
        <begin position="1925"/>
        <end position="1945"/>
    </location>
</feature>
<feature type="repeat" description="ANK" evidence="1">
    <location>
        <begin position="947"/>
        <end position="979"/>
    </location>
</feature>
<feature type="repeat" description="ANK" evidence="1">
    <location>
        <begin position="716"/>
        <end position="748"/>
    </location>
</feature>
<feature type="repeat" description="ANK" evidence="1">
    <location>
        <begin position="782"/>
        <end position="814"/>
    </location>
</feature>
<dbReference type="PROSITE" id="PS50297">
    <property type="entry name" value="ANK_REP_REGION"/>
    <property type="match status" value="6"/>
</dbReference>
<feature type="transmembrane region" description="Helical" evidence="3">
    <location>
        <begin position="1275"/>
        <end position="1298"/>
    </location>
</feature>
<organism evidence="6">
    <name type="scientific">Apis mellifera</name>
    <name type="common">Honeybee</name>
    <dbReference type="NCBI Taxonomy" id="7460"/>
    <lineage>
        <taxon>Eukaryota</taxon>
        <taxon>Metazoa</taxon>
        <taxon>Ecdysozoa</taxon>
        <taxon>Arthropoda</taxon>
        <taxon>Hexapoda</taxon>
        <taxon>Insecta</taxon>
        <taxon>Pterygota</taxon>
        <taxon>Neoptera</taxon>
        <taxon>Endopterygota</taxon>
        <taxon>Hymenoptera</taxon>
        <taxon>Apocrita</taxon>
        <taxon>Aculeata</taxon>
        <taxon>Apoidea</taxon>
        <taxon>Anthophila</taxon>
        <taxon>Apidae</taxon>
        <taxon>Apis</taxon>
    </lineage>
</organism>
<dbReference type="Pfam" id="PF23307">
    <property type="entry name" value="SAM_KIDINS220"/>
    <property type="match status" value="1"/>
</dbReference>
<feature type="compositionally biased region" description="Basic and acidic residues" evidence="2">
    <location>
        <begin position="117"/>
        <end position="131"/>
    </location>
</feature>
<dbReference type="EnsemblMetazoa" id="XM_026445158">
    <property type="protein sequence ID" value="XP_026300943"/>
    <property type="gene ID" value="LOC409177"/>
</dbReference>
<keyword evidence="8" id="KW-0808">Transferase</keyword>
<protein>
    <submittedName>
        <fullName evidence="8">Kinase D-interacting substrate of 220 kDa B isoform X1</fullName>
    </submittedName>
</protein>
<dbReference type="PROSITE" id="PS50088">
    <property type="entry name" value="ANK_REPEAT"/>
    <property type="match status" value="10"/>
</dbReference>
<feature type="compositionally biased region" description="Acidic residues" evidence="2">
    <location>
        <begin position="2021"/>
        <end position="2030"/>
    </location>
</feature>
<feature type="transmembrane region" description="Helical" evidence="3">
    <location>
        <begin position="1310"/>
        <end position="1334"/>
    </location>
</feature>
<reference evidence="6" key="1">
    <citation type="submission" date="2021-01" db="UniProtKB">
        <authorList>
            <consortium name="EnsemblMetazoa"/>
        </authorList>
    </citation>
    <scope>IDENTIFICATION</scope>
    <source>
        <strain evidence="6">DH4</strain>
    </source>
</reference>
<dbReference type="PANTHER" id="PTHR24116">
    <property type="entry name" value="KINASE D-INTERACTING SUBSTRATE OF 220 KDA"/>
    <property type="match status" value="1"/>
</dbReference>
<feature type="region of interest" description="Disordered" evidence="2">
    <location>
        <begin position="255"/>
        <end position="304"/>
    </location>
</feature>
<keyword evidence="3" id="KW-0812">Transmembrane</keyword>
<dbReference type="RefSeq" id="XP_026300943.1">
    <property type="nucleotide sequence ID" value="XM_026445158.1"/>
</dbReference>
<keyword evidence="3" id="KW-1133">Transmembrane helix</keyword>
<name>A0A7M7MTX5_APIME</name>
<feature type="region of interest" description="Disordered" evidence="2">
    <location>
        <begin position="543"/>
        <end position="565"/>
    </location>
</feature>
<dbReference type="KEGG" id="ame:409177"/>
<dbReference type="InterPro" id="IPR052771">
    <property type="entry name" value="Neurotrophin_sig_adaptor"/>
</dbReference>
<sequence>MRKTKDDRVKITTHHFRISIEEEEDDEDNKETEDQTIREMDRKISITIETDSNVTIGGQESGIKNFSFDQNQESLFSINDQSADKILNKNVEDNWNERERRRTSEFQFGASIESDSSEDRNDDQKRRKMDEVVDENFSDDSGRSRKQLEKKQSDSLESETRSLATSTEVSNENRGIFGSSNEISPPSTSFEQKGNFGPIYSTIKYSIEGCSYEDANSINKLDHVGSISTASFLPFVEISNPGSTIKRHGSLSTYETRLSSMNSPVERKRTQSTNEKMLQHSKKSFPRSSERKQSITSTPEIQETSALDHPIVSSEVSPLLARRCYKFTPTFPPHSSSLETGENSLEAKDIATNKTFNVDPNSKDASIKSSKIEELAYPSIPRVSPLLLRRYYKIMSARSSSLDEISCKNHREEDQDSSNTKEPMINNQNSEEANAAQRRSTLPMMNVDLNSKSVPKSPNYQDVLSGTGVNPIRRSSIASAAICSSLAPSLVSASQGIPNCLLPISDEKEVSNVSRNIGDHGRSGIRLKLPFLKIHIPVQQPATGSWSTSKEDVGHHYSHHHHHHHHHHHVFPHFHVPTFTFTATGTDGTDSGRKFNFGIRRHSQMTLHRTDSMVSLCYRSLASYITDDNLAGLQNFLENKRVQIDDRDENGSTALILAATKGKIHFVRELINHGADVNAEDGDNWTALLCAAKEGHTDVCLELLEHGADLEHRDMGGWTALMWATYKGKSPTVTMLLTRGADVNAHGNFHISSLLWAAGRGYPDIVKDLIAHGAKVNVGDKYGTTALVWASRKGHVEIVDTLLKSGANVDTAGMYSWTALLVATLGNHVDVVLLLLDHKPNVNALDKDGCTALAIACREGHHEIANALLNAGAYVNIQDRAGDTNLIHAVKGGHRGVVESLLKKYADVDIAGKDKKTATYIAVEKGNIQILKLLLNANPDLEIATKDGDTPLLRAVRSRNAEIVQLLLDKKAKVSATDKKGDTVLHIAMRARSKAIVEILLRNPKNSQLLYRPNRQGETPYNIDINHPKTILGQIFGARRLNTNEDNENMLGYDLYSSALADILSEPSLSTPITVGLYAKWGSGKSFLLNKLREEMKNFARQWIDPVFQFSFLLFIVVTHVSLLVGITIGLALQSWIVGLACGISLIFITYVFLILVWYANKRYDWYWPYSFTVALTTKLNSLKLLLQVIFCHPPGGQVHDGVTVQPIKFYFTDQTRVGTTAAGENAVVQMVGSLYDSIENDFGSLSTRLYRAFRPKPDKSRTTWKWRHLCCLPYIVIFEFCFCSLLVGISVLTVYLIDISSSEPTIERVTAHIIMITVALILAISIIANLYTWSRTLQALVFSQRRHLQRSISKLETLKSEGFIQTLRSEVNLMTDMVKCLDSFMAQQSRLVIIVDGLDSCEQDKVLLVLDAIQALFSDNGYPFVVILAIDPHIIAKAVEINSRRLFTESNIGGHDYLRNMVHLPFYLQNSGLRKVKVAQQTAQHSRKTTWTEAEESVNYTATSTMHHSVSNRRLSTESAIMNSNEKLKPQSRKGSRKLRLSESVASSIGSNLNRLGGAQDLNKMLLTDDYFSDVNPRSMRRLMNVVYVTGRLLKAFQIDFNWYHLASWINITEQWPFRTSWLILHYDMYEDSLDDSMSLKNLYDKIRPQIPVLKEVQPLLEMDRDERKLDIFLTFHRSSLLVSDMKIFLPFTINLDPYIKKKIKEEQQSMEEETGHGPYKQYSPWTLHSNSHELWNANRNGLASRTMKSIKTSNIQGQIGPVPSTSSWIQPCMQPTFDWQTSPWVQISSMEPVIKPLSATSSLPSEILEIRLSSLTVNGICDLIDRIENINPNQAPQYKQVIKENNINGRVLLHCELQELKKVLKMAFGDWELFRMVIVSLRELEVSSFSTHEEGPRSVRFTVGTEQIPRKDHTLQNTSIRVNHVEKDKTTSRTDGPPRRDQTKQSIMEKQYQVTLEEQMICGALQTLNEEACEDVLDVPSSAVVPSDSLSGSISTAPQDTDYVILQPNPLLHWVPVNDEPETSDDSSFESTVHLQRTNSQRSITSQLSTRSACSFGRKDLKKSGGNSTSSRPASLFVSPPPSPRPAFRSKSTDENYVVNNMPMKSTISTPIKKRRSTSTLNDEIVLSVPVPNSSLEKLSKLKDRLMGTLPVSPAPGESEDESTPLVSELSTPTHSQSDSVFRHDCSEENSSSISSNKSLPRDGERSIDIVDYSDTVSLMVRESSHVQFLSRQDAEEWDNPETPV</sequence>
<keyword evidence="8" id="KW-0418">Kinase</keyword>
<feature type="compositionally biased region" description="Polar residues" evidence="2">
    <location>
        <begin position="161"/>
        <end position="192"/>
    </location>
</feature>
<feature type="region of interest" description="Disordered" evidence="2">
    <location>
        <begin position="2018"/>
        <end position="2099"/>
    </location>
</feature>
<feature type="compositionally biased region" description="Polar residues" evidence="2">
    <location>
        <begin position="2167"/>
        <end position="2182"/>
    </location>
</feature>
<feature type="transmembrane region" description="Helical" evidence="3">
    <location>
        <begin position="1107"/>
        <end position="1129"/>
    </location>
</feature>
<dbReference type="OrthoDB" id="6084525at2759"/>
<dbReference type="SUPFAM" id="SSF47769">
    <property type="entry name" value="SAM/Pointed domain"/>
    <property type="match status" value="1"/>
</dbReference>
<feature type="repeat" description="ANK" evidence="1">
    <location>
        <begin position="848"/>
        <end position="880"/>
    </location>
</feature>
<feature type="compositionally biased region" description="Low complexity" evidence="2">
    <location>
        <begin position="2191"/>
        <end position="2201"/>
    </location>
</feature>
<dbReference type="PANTHER" id="PTHR24116:SF0">
    <property type="entry name" value="KINASE D-INTERACTING SUBSTRATE OF 220 KDA"/>
    <property type="match status" value="1"/>
</dbReference>
<keyword evidence="3" id="KW-0472">Membrane</keyword>
<evidence type="ECO:0000259" key="4">
    <source>
        <dbReference type="Pfam" id="PF07693"/>
    </source>
</evidence>
<dbReference type="InterPro" id="IPR013761">
    <property type="entry name" value="SAM/pointed_sf"/>
</dbReference>
<evidence type="ECO:0000256" key="2">
    <source>
        <dbReference type="SAM" id="MobiDB-lite"/>
    </source>
</evidence>
<feature type="repeat" description="ANK" evidence="1">
    <location>
        <begin position="749"/>
        <end position="781"/>
    </location>
</feature>
<reference evidence="8" key="2">
    <citation type="submission" date="2025-04" db="UniProtKB">
        <authorList>
            <consortium name="RefSeq"/>
        </authorList>
    </citation>
    <scope>IDENTIFICATION</scope>
    <source>
        <strain evidence="8">DH4</strain>
        <tissue evidence="8">Whole body</tissue>
    </source>
</reference>
<dbReference type="Proteomes" id="UP000005203">
    <property type="component" value="Linkage group LG14"/>
</dbReference>
<dbReference type="GO" id="GO:0030165">
    <property type="term" value="F:PDZ domain binding"/>
    <property type="evidence" value="ECO:0007669"/>
    <property type="project" value="TreeGrafter"/>
</dbReference>
<accession>A0A8B8HBA2</accession>
<evidence type="ECO:0000256" key="3">
    <source>
        <dbReference type="SAM" id="Phobius"/>
    </source>
</evidence>
<dbReference type="InterPro" id="IPR057092">
    <property type="entry name" value="SAM_KIDINS220"/>
</dbReference>
<evidence type="ECO:0000313" key="8">
    <source>
        <dbReference type="RefSeq" id="XP_026300943.1"/>
    </source>
</evidence>
<feature type="region of interest" description="Disordered" evidence="2">
    <location>
        <begin position="97"/>
        <end position="195"/>
    </location>
</feature>
<dbReference type="CTD" id="37433"/>
<feature type="region of interest" description="Disordered" evidence="2">
    <location>
        <begin position="405"/>
        <end position="437"/>
    </location>
</feature>
<keyword evidence="1" id="KW-0040">ANK repeat</keyword>
<feature type="repeat" description="ANK" evidence="1">
    <location>
        <begin position="914"/>
        <end position="946"/>
    </location>
</feature>
<dbReference type="SUPFAM" id="SSF48403">
    <property type="entry name" value="Ankyrin repeat"/>
    <property type="match status" value="1"/>
</dbReference>
<proteinExistence type="predicted"/>
<feature type="repeat" description="ANK" evidence="1">
    <location>
        <begin position="683"/>
        <end position="715"/>
    </location>
</feature>
<feature type="repeat" description="ANK" evidence="1">
    <location>
        <begin position="881"/>
        <end position="913"/>
    </location>
</feature>
<dbReference type="Pfam" id="PF12796">
    <property type="entry name" value="Ank_2"/>
    <property type="match status" value="4"/>
</dbReference>
<feature type="domain" description="KAP NTPase" evidence="4">
    <location>
        <begin position="1053"/>
        <end position="1594"/>
    </location>
</feature>
<dbReference type="InterPro" id="IPR011646">
    <property type="entry name" value="KAP_P-loop"/>
</dbReference>
<feature type="compositionally biased region" description="Polar residues" evidence="2">
    <location>
        <begin position="2031"/>
        <end position="2055"/>
    </location>
</feature>
<feature type="repeat" description="ANK" evidence="1">
    <location>
        <begin position="815"/>
        <end position="847"/>
    </location>
</feature>
<dbReference type="Gene3D" id="1.25.40.20">
    <property type="entry name" value="Ankyrin repeat-containing domain"/>
    <property type="match status" value="3"/>
</dbReference>
<feature type="transmembrane region" description="Helical" evidence="3">
    <location>
        <begin position="1136"/>
        <end position="1160"/>
    </location>
</feature>
<dbReference type="InterPro" id="IPR036770">
    <property type="entry name" value="Ankyrin_rpt-contain_sf"/>
</dbReference>
<feature type="repeat" description="ANK" evidence="1">
    <location>
        <begin position="650"/>
        <end position="682"/>
    </location>
</feature>
<evidence type="ECO:0000256" key="1">
    <source>
        <dbReference type="PROSITE-ProRule" id="PRU00023"/>
    </source>
</evidence>
<feature type="compositionally biased region" description="Polar residues" evidence="2">
    <location>
        <begin position="294"/>
        <end position="304"/>
    </location>
</feature>
<accession>A0A7M7MTX5</accession>
<feature type="compositionally biased region" description="Basic and acidic residues" evidence="2">
    <location>
        <begin position="140"/>
        <end position="160"/>
    </location>
</feature>